<accession>A0A9N9BUS9</accession>
<dbReference type="EMBL" id="CAJVPS010002768">
    <property type="protein sequence ID" value="CAG8576026.1"/>
    <property type="molecule type" value="Genomic_DNA"/>
</dbReference>
<evidence type="ECO:0000259" key="2">
    <source>
        <dbReference type="PROSITE" id="PS51884"/>
    </source>
</evidence>
<protein>
    <submittedName>
        <fullName evidence="3">12525_t:CDS:1</fullName>
    </submittedName>
</protein>
<feature type="domain" description="Chaplin" evidence="2">
    <location>
        <begin position="43"/>
        <end position="83"/>
    </location>
</feature>
<feature type="chain" id="PRO_5040255648" evidence="1">
    <location>
        <begin position="25"/>
        <end position="88"/>
    </location>
</feature>
<gene>
    <name evidence="3" type="ORF">ALEPTO_LOCUS7037</name>
</gene>
<dbReference type="InterPro" id="IPR005528">
    <property type="entry name" value="ChpA-H"/>
</dbReference>
<evidence type="ECO:0000313" key="4">
    <source>
        <dbReference type="Proteomes" id="UP000789508"/>
    </source>
</evidence>
<sequence length="88" mass="9378">MNFQDMNRFLAFLTVILFSSMVVATPIPKLKRDSGAEGAAVGSPGVNSGNVIQIPLQVPINLCGNSIDIVGLLNAASEDSNNYRNIEK</sequence>
<keyword evidence="4" id="KW-1185">Reference proteome</keyword>
<dbReference type="OrthoDB" id="5586649at2759"/>
<dbReference type="AlphaFoldDB" id="A0A9N9BUS9"/>
<feature type="signal peptide" evidence="1">
    <location>
        <begin position="1"/>
        <end position="24"/>
    </location>
</feature>
<dbReference type="Pfam" id="PF03777">
    <property type="entry name" value="ChpA-C"/>
    <property type="match status" value="1"/>
</dbReference>
<keyword evidence="1" id="KW-0732">Signal</keyword>
<dbReference type="Proteomes" id="UP000789508">
    <property type="component" value="Unassembled WGS sequence"/>
</dbReference>
<reference evidence="3" key="1">
    <citation type="submission" date="2021-06" db="EMBL/GenBank/DDBJ databases">
        <authorList>
            <person name="Kallberg Y."/>
            <person name="Tangrot J."/>
            <person name="Rosling A."/>
        </authorList>
    </citation>
    <scope>NUCLEOTIDE SEQUENCE</scope>
    <source>
        <strain evidence="3">FL130A</strain>
    </source>
</reference>
<evidence type="ECO:0000256" key="1">
    <source>
        <dbReference type="SAM" id="SignalP"/>
    </source>
</evidence>
<evidence type="ECO:0000313" key="3">
    <source>
        <dbReference type="EMBL" id="CAG8576026.1"/>
    </source>
</evidence>
<comment type="caution">
    <text evidence="3">The sequence shown here is derived from an EMBL/GenBank/DDBJ whole genome shotgun (WGS) entry which is preliminary data.</text>
</comment>
<dbReference type="PROSITE" id="PS51884">
    <property type="entry name" value="CHAPLIN"/>
    <property type="match status" value="1"/>
</dbReference>
<organism evidence="3 4">
    <name type="scientific">Ambispora leptoticha</name>
    <dbReference type="NCBI Taxonomy" id="144679"/>
    <lineage>
        <taxon>Eukaryota</taxon>
        <taxon>Fungi</taxon>
        <taxon>Fungi incertae sedis</taxon>
        <taxon>Mucoromycota</taxon>
        <taxon>Glomeromycotina</taxon>
        <taxon>Glomeromycetes</taxon>
        <taxon>Archaeosporales</taxon>
        <taxon>Ambisporaceae</taxon>
        <taxon>Ambispora</taxon>
    </lineage>
</organism>
<name>A0A9N9BUS9_9GLOM</name>
<proteinExistence type="predicted"/>